<dbReference type="RefSeq" id="WP_181732849.1">
    <property type="nucleotide sequence ID" value="NZ_JACEIR010000012.1"/>
</dbReference>
<gene>
    <name evidence="3" type="ORF">I8U20_12470</name>
</gene>
<evidence type="ECO:0000313" key="3">
    <source>
        <dbReference type="EMBL" id="MBH8596115.1"/>
    </source>
</evidence>
<keyword evidence="2" id="KW-1133">Transmembrane helix</keyword>
<keyword evidence="4" id="KW-1185">Reference proteome</keyword>
<evidence type="ECO:0000256" key="2">
    <source>
        <dbReference type="SAM" id="Phobius"/>
    </source>
</evidence>
<keyword evidence="2" id="KW-0472">Membrane</keyword>
<organism evidence="3 4">
    <name type="scientific">Thermoactinomyces intermedius</name>
    <dbReference type="NCBI Taxonomy" id="2024"/>
    <lineage>
        <taxon>Bacteria</taxon>
        <taxon>Bacillati</taxon>
        <taxon>Bacillota</taxon>
        <taxon>Bacilli</taxon>
        <taxon>Bacillales</taxon>
        <taxon>Thermoactinomycetaceae</taxon>
        <taxon>Thermoactinomyces</taxon>
    </lineage>
</organism>
<proteinExistence type="predicted"/>
<evidence type="ECO:0000256" key="1">
    <source>
        <dbReference type="SAM" id="MobiDB-lite"/>
    </source>
</evidence>
<feature type="region of interest" description="Disordered" evidence="1">
    <location>
        <begin position="60"/>
        <end position="86"/>
    </location>
</feature>
<reference evidence="3 4" key="1">
    <citation type="submission" date="2020-12" db="EMBL/GenBank/DDBJ databases">
        <title>WGS of Thermoactinomyces spp.</title>
        <authorList>
            <person name="Cheng K."/>
        </authorList>
    </citation>
    <scope>NUCLEOTIDE SEQUENCE [LARGE SCALE GENOMIC DNA]</scope>
    <source>
        <strain evidence="4">CICC 10671\DSM 43846</strain>
    </source>
</reference>
<keyword evidence="2" id="KW-0812">Transmembrane</keyword>
<accession>A0A8I1DG06</accession>
<protein>
    <submittedName>
        <fullName evidence="3">Uncharacterized protein</fullName>
    </submittedName>
</protein>
<dbReference type="AlphaFoldDB" id="A0A8I1DG06"/>
<sequence length="86" mass="9332">MAIFPRIWILSGMYILIPINLIKTIEVVFLLKVCIQSIRIYTVGDAGSFNVGTTLNIISKKGGGEEAPQQVETPTPEPTPPTTMSA</sequence>
<evidence type="ECO:0000313" key="4">
    <source>
        <dbReference type="Proteomes" id="UP000633619"/>
    </source>
</evidence>
<feature type="compositionally biased region" description="Pro residues" evidence="1">
    <location>
        <begin position="75"/>
        <end position="86"/>
    </location>
</feature>
<feature type="transmembrane region" description="Helical" evidence="2">
    <location>
        <begin position="6"/>
        <end position="31"/>
    </location>
</feature>
<dbReference type="Proteomes" id="UP000633619">
    <property type="component" value="Unassembled WGS sequence"/>
</dbReference>
<comment type="caution">
    <text evidence="3">The sequence shown here is derived from an EMBL/GenBank/DDBJ whole genome shotgun (WGS) entry which is preliminary data.</text>
</comment>
<dbReference type="EMBL" id="JAECVW010000010">
    <property type="protein sequence ID" value="MBH8596115.1"/>
    <property type="molecule type" value="Genomic_DNA"/>
</dbReference>
<name>A0A8I1DG06_THEIN</name>